<dbReference type="InParanoid" id="A0A2J7PQD5"/>
<accession>A0A2J7PQD5</accession>
<dbReference type="AlphaFoldDB" id="A0A2J7PQD5"/>
<comment type="caution">
    <text evidence="1">The sequence shown here is derived from an EMBL/GenBank/DDBJ whole genome shotgun (WGS) entry which is preliminary data.</text>
</comment>
<dbReference type="EMBL" id="NEVH01022638">
    <property type="protein sequence ID" value="PNF18547.1"/>
    <property type="molecule type" value="Genomic_DNA"/>
</dbReference>
<name>A0A2J7PQD5_9NEOP</name>
<dbReference type="OrthoDB" id="428159at2759"/>
<dbReference type="STRING" id="105785.A0A2J7PQD5"/>
<evidence type="ECO:0000313" key="1">
    <source>
        <dbReference type="EMBL" id="PNF18547.1"/>
    </source>
</evidence>
<gene>
    <name evidence="1" type="ORF">B7P43_G08482</name>
</gene>
<organism evidence="1 2">
    <name type="scientific">Cryptotermes secundus</name>
    <dbReference type="NCBI Taxonomy" id="105785"/>
    <lineage>
        <taxon>Eukaryota</taxon>
        <taxon>Metazoa</taxon>
        <taxon>Ecdysozoa</taxon>
        <taxon>Arthropoda</taxon>
        <taxon>Hexapoda</taxon>
        <taxon>Insecta</taxon>
        <taxon>Pterygota</taxon>
        <taxon>Neoptera</taxon>
        <taxon>Polyneoptera</taxon>
        <taxon>Dictyoptera</taxon>
        <taxon>Blattodea</taxon>
        <taxon>Blattoidea</taxon>
        <taxon>Termitoidae</taxon>
        <taxon>Kalotermitidae</taxon>
        <taxon>Cryptotermitinae</taxon>
        <taxon>Cryptotermes</taxon>
    </lineage>
</organism>
<evidence type="ECO:0000313" key="2">
    <source>
        <dbReference type="Proteomes" id="UP000235965"/>
    </source>
</evidence>
<sequence length="216" mass="24334">MLFADLSEHNGHALLLRTEFLIDYSRHPGRDSLICSLAGLQIFSKLQGRNKQPPHLVLHPCDIEFVKSFKSVEDGLKVTATVSTIDVHLSASTVHTVSDVIEDIRNLLQAEETETPTKLGNYNADLDDLWSPKKIQPYILSDTCESLLYSQPAYPEGRPKEALTVAVPKICVVFELEDGNHRIPVLLFKSSIEANVNDWSKQMYMKGRISVKRLYV</sequence>
<proteinExistence type="predicted"/>
<dbReference type="Proteomes" id="UP000235965">
    <property type="component" value="Unassembled WGS sequence"/>
</dbReference>
<protein>
    <submittedName>
        <fullName evidence="1">Uncharacterized protein</fullName>
    </submittedName>
</protein>
<reference evidence="1 2" key="1">
    <citation type="submission" date="2017-12" db="EMBL/GenBank/DDBJ databases">
        <title>Hemimetabolous genomes reveal molecular basis of termite eusociality.</title>
        <authorList>
            <person name="Harrison M.C."/>
            <person name="Jongepier E."/>
            <person name="Robertson H.M."/>
            <person name="Arning N."/>
            <person name="Bitard-Feildel T."/>
            <person name="Chao H."/>
            <person name="Childers C.P."/>
            <person name="Dinh H."/>
            <person name="Doddapaneni H."/>
            <person name="Dugan S."/>
            <person name="Gowin J."/>
            <person name="Greiner C."/>
            <person name="Han Y."/>
            <person name="Hu H."/>
            <person name="Hughes D.S.T."/>
            <person name="Huylmans A.-K."/>
            <person name="Kemena C."/>
            <person name="Kremer L.P.M."/>
            <person name="Lee S.L."/>
            <person name="Lopez-Ezquerra A."/>
            <person name="Mallet L."/>
            <person name="Monroy-Kuhn J.M."/>
            <person name="Moser A."/>
            <person name="Murali S.C."/>
            <person name="Muzny D.M."/>
            <person name="Otani S."/>
            <person name="Piulachs M.-D."/>
            <person name="Poelchau M."/>
            <person name="Qu J."/>
            <person name="Schaub F."/>
            <person name="Wada-Katsumata A."/>
            <person name="Worley K.C."/>
            <person name="Xie Q."/>
            <person name="Ylla G."/>
            <person name="Poulsen M."/>
            <person name="Gibbs R.A."/>
            <person name="Schal C."/>
            <person name="Richards S."/>
            <person name="Belles X."/>
            <person name="Korb J."/>
            <person name="Bornberg-Bauer E."/>
        </authorList>
    </citation>
    <scope>NUCLEOTIDE SEQUENCE [LARGE SCALE GENOMIC DNA]</scope>
    <source>
        <tissue evidence="1">Whole body</tissue>
    </source>
</reference>
<keyword evidence="2" id="KW-1185">Reference proteome</keyword>